<dbReference type="GO" id="GO:0051213">
    <property type="term" value="F:dioxygenase activity"/>
    <property type="evidence" value="ECO:0007669"/>
    <property type="project" value="UniProtKB-KW"/>
</dbReference>
<organism evidence="10 11">
    <name type="scientific">Aquirufa nivalisilvae</name>
    <dbReference type="NCBI Taxonomy" id="2516557"/>
    <lineage>
        <taxon>Bacteria</taxon>
        <taxon>Pseudomonadati</taxon>
        <taxon>Bacteroidota</taxon>
        <taxon>Cytophagia</taxon>
        <taxon>Cytophagales</taxon>
        <taxon>Flectobacillaceae</taxon>
        <taxon>Aquirufa</taxon>
    </lineage>
</organism>
<dbReference type="GO" id="GO:0006307">
    <property type="term" value="P:DNA alkylation repair"/>
    <property type="evidence" value="ECO:0007669"/>
    <property type="project" value="InterPro"/>
</dbReference>
<dbReference type="FunFam" id="2.60.120.590:FF:000004">
    <property type="entry name" value="DNA oxidative demethylase ALKBH2"/>
    <property type="match status" value="1"/>
</dbReference>
<evidence type="ECO:0000256" key="4">
    <source>
        <dbReference type="ARBA" id="ARBA00022842"/>
    </source>
</evidence>
<evidence type="ECO:0000313" key="11">
    <source>
        <dbReference type="Proteomes" id="UP000245468"/>
    </source>
</evidence>
<dbReference type="SUPFAM" id="SSF51197">
    <property type="entry name" value="Clavaminate synthase-like"/>
    <property type="match status" value="1"/>
</dbReference>
<evidence type="ECO:0000256" key="8">
    <source>
        <dbReference type="ARBA" id="ARBA00023204"/>
    </source>
</evidence>
<gene>
    <name evidence="10" type="ORF">HME7025_01672</name>
</gene>
<dbReference type="Pfam" id="PF13532">
    <property type="entry name" value="2OG-FeII_Oxy_2"/>
    <property type="match status" value="1"/>
</dbReference>
<dbReference type="PANTHER" id="PTHR31212">
    <property type="entry name" value="ALPHA-KETOGLUTARATE-DEPENDENT DIOXYGENASE ALKB HOMOLOG 3"/>
    <property type="match status" value="1"/>
</dbReference>
<dbReference type="PROSITE" id="PS51471">
    <property type="entry name" value="FE2OG_OXY"/>
    <property type="match status" value="1"/>
</dbReference>
<dbReference type="GO" id="GO:0046872">
    <property type="term" value="F:metal ion binding"/>
    <property type="evidence" value="ECO:0007669"/>
    <property type="project" value="UniProtKB-KW"/>
</dbReference>
<keyword evidence="8" id="KW-0234">DNA repair</keyword>
<feature type="domain" description="Fe2OG dioxygenase" evidence="9">
    <location>
        <begin position="100"/>
        <end position="197"/>
    </location>
</feature>
<dbReference type="InterPro" id="IPR005123">
    <property type="entry name" value="Oxoglu/Fe-dep_dioxygenase_dom"/>
</dbReference>
<evidence type="ECO:0000256" key="6">
    <source>
        <dbReference type="ARBA" id="ARBA00023002"/>
    </source>
</evidence>
<name>A0A2S2DVS0_9BACT</name>
<dbReference type="Proteomes" id="UP000245468">
    <property type="component" value="Chromosome"/>
</dbReference>
<evidence type="ECO:0000256" key="7">
    <source>
        <dbReference type="ARBA" id="ARBA00023004"/>
    </source>
</evidence>
<dbReference type="EC" id="1.14.11.-" evidence="10"/>
<dbReference type="OrthoDB" id="190276at2"/>
<keyword evidence="4" id="KW-0460">Magnesium</keyword>
<dbReference type="GO" id="GO:0032451">
    <property type="term" value="F:demethylase activity"/>
    <property type="evidence" value="ECO:0007669"/>
    <property type="project" value="UniProtKB-ARBA"/>
</dbReference>
<dbReference type="GO" id="GO:0016787">
    <property type="term" value="F:hydrolase activity"/>
    <property type="evidence" value="ECO:0007669"/>
    <property type="project" value="UniProtKB-ARBA"/>
</dbReference>
<dbReference type="InterPro" id="IPR032854">
    <property type="entry name" value="ALKBH3"/>
</dbReference>
<dbReference type="PANTHER" id="PTHR31212:SF4">
    <property type="entry name" value="ALPHA-KETOGLUTARATE-DEPENDENT DIOXYGENASE ALKB HOMOLOG 3"/>
    <property type="match status" value="1"/>
</dbReference>
<keyword evidence="2" id="KW-0479">Metal-binding</keyword>
<dbReference type="RefSeq" id="WP_109323202.1">
    <property type="nucleotide sequence ID" value="NZ_CP029346.1"/>
</dbReference>
<dbReference type="GO" id="GO:0016705">
    <property type="term" value="F:oxidoreductase activity, acting on paired donors, with incorporation or reduction of molecular oxygen"/>
    <property type="evidence" value="ECO:0007669"/>
    <property type="project" value="UniProtKB-ARBA"/>
</dbReference>
<protein>
    <submittedName>
        <fullName evidence="10">Alpha-ketoglutarate-dependent dioxygenase alkB like protein</fullName>
        <ecNumber evidence="10">1.14.11.-</ecNumber>
    </submittedName>
</protein>
<dbReference type="InterPro" id="IPR027450">
    <property type="entry name" value="AlkB-like"/>
</dbReference>
<accession>A0A2S2DVS0</accession>
<evidence type="ECO:0000256" key="3">
    <source>
        <dbReference type="ARBA" id="ARBA00022763"/>
    </source>
</evidence>
<evidence type="ECO:0000256" key="5">
    <source>
        <dbReference type="ARBA" id="ARBA00022964"/>
    </source>
</evidence>
<keyword evidence="5 10" id="KW-0223">Dioxygenase</keyword>
<dbReference type="KEGG" id="psez:HME7025_01672"/>
<dbReference type="AlphaFoldDB" id="A0A2S2DVS0"/>
<sequence length="197" mass="22681">MQAIENIQNLLPFDGELYSYGKIYSEAQANANLNNLLQNIAWEHDQVRIFGKTHITARKVAWYGDQGRTYQYSGSVKHAHIWTPLLWEIKSQVEEICQATYNACLLNLYHDGNESMGWHADNERSIVRHSSIASLSLGSRRRFDLKHLATGEKRSLDLENGQLINMKGAIQEHWKHALAKSKKVTDLRINLTFRCMI</sequence>
<dbReference type="InterPro" id="IPR037151">
    <property type="entry name" value="AlkB-like_sf"/>
</dbReference>
<reference evidence="11" key="1">
    <citation type="submission" date="2018-05" db="EMBL/GenBank/DDBJ databases">
        <title>Pseudarcicella sp. HME7025 Genome sequencing and assembly.</title>
        <authorList>
            <person name="Kim H."/>
            <person name="Kang H."/>
            <person name="Joh K."/>
        </authorList>
    </citation>
    <scope>NUCLEOTIDE SEQUENCE [LARGE SCALE GENOMIC DNA]</scope>
    <source>
        <strain evidence="11">HME7025</strain>
    </source>
</reference>
<keyword evidence="6 10" id="KW-0560">Oxidoreductase</keyword>
<comment type="cofactor">
    <cofactor evidence="1">
        <name>Fe(2+)</name>
        <dbReference type="ChEBI" id="CHEBI:29033"/>
    </cofactor>
</comment>
<dbReference type="GO" id="GO:0140097">
    <property type="term" value="F:catalytic activity, acting on DNA"/>
    <property type="evidence" value="ECO:0007669"/>
    <property type="project" value="UniProtKB-ARBA"/>
</dbReference>
<proteinExistence type="predicted"/>
<evidence type="ECO:0000256" key="1">
    <source>
        <dbReference type="ARBA" id="ARBA00001954"/>
    </source>
</evidence>
<keyword evidence="7" id="KW-0408">Iron</keyword>
<keyword evidence="11" id="KW-1185">Reference proteome</keyword>
<evidence type="ECO:0000313" key="10">
    <source>
        <dbReference type="EMBL" id="AWL09524.1"/>
    </source>
</evidence>
<keyword evidence="3" id="KW-0227">DNA damage</keyword>
<dbReference type="Gene3D" id="2.60.120.590">
    <property type="entry name" value="Alpha-ketoglutarate-dependent dioxygenase AlkB-like"/>
    <property type="match status" value="1"/>
</dbReference>
<evidence type="ECO:0000256" key="2">
    <source>
        <dbReference type="ARBA" id="ARBA00022723"/>
    </source>
</evidence>
<evidence type="ECO:0000259" key="9">
    <source>
        <dbReference type="PROSITE" id="PS51471"/>
    </source>
</evidence>
<dbReference type="EMBL" id="CP029346">
    <property type="protein sequence ID" value="AWL09524.1"/>
    <property type="molecule type" value="Genomic_DNA"/>
</dbReference>